<dbReference type="AlphaFoldDB" id="A0A494YZW1"/>
<evidence type="ECO:0000259" key="2">
    <source>
        <dbReference type="Pfam" id="PF13349"/>
    </source>
</evidence>
<evidence type="ECO:0000256" key="1">
    <source>
        <dbReference type="SAM" id="Phobius"/>
    </source>
</evidence>
<accession>A0A494YZW1</accession>
<sequence>MKKNVIIVMVALIVVAAFIVNFFPFGNEKTKEIEIDDEAFTGVEIETENTKIEILPTDADFAKAVLSGDKSNKYKLDANVKGDTLQIVLDDRWFQFISFDFTFSTPLLTVYLPEKEYEIVQVETDNGTIQADQLEAKEVSAESNNGKIELKNIKSEWLDINVDNGQVLLENVEGEINGKSDNGKITLITESLDRDIALKTDNGEINIQTEKEPTNATIDIKVDNGRVSVFGDSLYDTIIGDGEHVIELKADNGYIEIK</sequence>
<proteinExistence type="predicted"/>
<name>A0A494YZW1_9BACI</name>
<comment type="caution">
    <text evidence="3">The sequence shown here is derived from an EMBL/GenBank/DDBJ whole genome shotgun (WGS) entry which is preliminary data.</text>
</comment>
<keyword evidence="1" id="KW-1133">Transmembrane helix</keyword>
<reference evidence="3 4" key="1">
    <citation type="journal article" date="2015" name="Antonie Van Leeuwenhoek">
        <title>Oceanobacillus bengalensis sp. nov., a bacterium isolated from seawater of the Bay of Bengal.</title>
        <authorList>
            <person name="Yongchang O."/>
            <person name="Xiang W."/>
            <person name="Wang G."/>
        </authorList>
    </citation>
    <scope>NUCLEOTIDE SEQUENCE [LARGE SCALE GENOMIC DNA]</scope>
    <source>
        <strain evidence="3 4">MCCC 1K00260</strain>
    </source>
</reference>
<dbReference type="Proteomes" id="UP000281813">
    <property type="component" value="Unassembled WGS sequence"/>
</dbReference>
<dbReference type="OrthoDB" id="2588856at2"/>
<keyword evidence="4" id="KW-1185">Reference proteome</keyword>
<feature type="transmembrane region" description="Helical" evidence="1">
    <location>
        <begin position="6"/>
        <end position="25"/>
    </location>
</feature>
<keyword evidence="1" id="KW-0472">Membrane</keyword>
<dbReference type="Pfam" id="PF13349">
    <property type="entry name" value="DUF4097"/>
    <property type="match status" value="1"/>
</dbReference>
<gene>
    <name evidence="3" type="ORF">D8M05_09745</name>
</gene>
<evidence type="ECO:0000313" key="3">
    <source>
        <dbReference type="EMBL" id="RKQ15543.1"/>
    </source>
</evidence>
<dbReference type="Gene3D" id="2.160.20.120">
    <property type="match status" value="1"/>
</dbReference>
<feature type="domain" description="DUF4097" evidence="2">
    <location>
        <begin position="120"/>
        <end position="257"/>
    </location>
</feature>
<dbReference type="RefSeq" id="WP_121131269.1">
    <property type="nucleotide sequence ID" value="NZ_JBHUFK010000043.1"/>
</dbReference>
<keyword evidence="1" id="KW-0812">Transmembrane</keyword>
<organism evidence="3 4">
    <name type="scientific">Oceanobacillus bengalensis</name>
    <dbReference type="NCBI Taxonomy" id="1435466"/>
    <lineage>
        <taxon>Bacteria</taxon>
        <taxon>Bacillati</taxon>
        <taxon>Bacillota</taxon>
        <taxon>Bacilli</taxon>
        <taxon>Bacillales</taxon>
        <taxon>Bacillaceae</taxon>
        <taxon>Oceanobacillus</taxon>
    </lineage>
</organism>
<protein>
    <recommendedName>
        <fullName evidence="2">DUF4097 domain-containing protein</fullName>
    </recommendedName>
</protein>
<dbReference type="EMBL" id="RBZO01000013">
    <property type="protein sequence ID" value="RKQ15543.1"/>
    <property type="molecule type" value="Genomic_DNA"/>
</dbReference>
<dbReference type="InterPro" id="IPR025164">
    <property type="entry name" value="Toastrack_DUF4097"/>
</dbReference>
<evidence type="ECO:0000313" key="4">
    <source>
        <dbReference type="Proteomes" id="UP000281813"/>
    </source>
</evidence>